<sequence>MTLKNKQIFTISTLTQEEVISALESALAAKQG</sequence>
<comment type="caution">
    <text evidence="1">The sequence shown here is derived from an EMBL/GenBank/DDBJ whole genome shotgun (WGS) entry which is preliminary data.</text>
</comment>
<protein>
    <submittedName>
        <fullName evidence="1">Uncharacterized protein</fullName>
    </submittedName>
</protein>
<reference evidence="1 2" key="1">
    <citation type="submission" date="2007-10" db="EMBL/GenBank/DDBJ databases">
        <authorList>
            <person name="Yayanos A."/>
            <person name="Ferriera S."/>
            <person name="Johnson J."/>
            <person name="Kravitz S."/>
            <person name="Halpern A."/>
            <person name="Remington K."/>
            <person name="Beeson K."/>
            <person name="Tran B."/>
            <person name="Rogers Y.-H."/>
            <person name="Friedman R."/>
            <person name="Venter J.C."/>
        </authorList>
    </citation>
    <scope>NUCLEOTIDE SEQUENCE [LARGE SCALE GENOMIC DNA]</scope>
    <source>
        <strain evidence="1 2">KT99</strain>
    </source>
</reference>
<gene>
    <name evidence="1" type="ORF">KT99_13757</name>
</gene>
<name>A9DEC5_9GAMM</name>
<proteinExistence type="predicted"/>
<evidence type="ECO:0000313" key="2">
    <source>
        <dbReference type="Proteomes" id="UP000005839"/>
    </source>
</evidence>
<accession>A9DEC5</accession>
<dbReference type="AlphaFoldDB" id="A9DEC5"/>
<dbReference type="EMBL" id="ABIC01000027">
    <property type="protein sequence ID" value="EDQ00007.1"/>
    <property type="molecule type" value="Genomic_DNA"/>
</dbReference>
<organism evidence="1 2">
    <name type="scientific">Shewanella benthica KT99</name>
    <dbReference type="NCBI Taxonomy" id="314608"/>
    <lineage>
        <taxon>Bacteria</taxon>
        <taxon>Pseudomonadati</taxon>
        <taxon>Pseudomonadota</taxon>
        <taxon>Gammaproteobacteria</taxon>
        <taxon>Alteromonadales</taxon>
        <taxon>Shewanellaceae</taxon>
        <taxon>Shewanella</taxon>
    </lineage>
</organism>
<dbReference type="Proteomes" id="UP000005839">
    <property type="component" value="Unassembled WGS sequence"/>
</dbReference>
<evidence type="ECO:0000313" key="1">
    <source>
        <dbReference type="EMBL" id="EDQ00007.1"/>
    </source>
</evidence>
<keyword evidence="2" id="KW-1185">Reference proteome</keyword>